<dbReference type="AlphaFoldDB" id="A0AA40FZR3"/>
<name>A0AA40FZR3_9HYME</name>
<keyword evidence="2" id="KW-1185">Reference proteome</keyword>
<dbReference type="Proteomes" id="UP001177670">
    <property type="component" value="Unassembled WGS sequence"/>
</dbReference>
<gene>
    <name evidence="1" type="ORF">K0M31_002840</name>
</gene>
<evidence type="ECO:0000313" key="1">
    <source>
        <dbReference type="EMBL" id="KAK1128376.1"/>
    </source>
</evidence>
<dbReference type="EMBL" id="JAHYIQ010000010">
    <property type="protein sequence ID" value="KAK1128376.1"/>
    <property type="molecule type" value="Genomic_DNA"/>
</dbReference>
<evidence type="ECO:0000313" key="2">
    <source>
        <dbReference type="Proteomes" id="UP001177670"/>
    </source>
</evidence>
<organism evidence="1 2">
    <name type="scientific">Melipona bicolor</name>
    <dbReference type="NCBI Taxonomy" id="60889"/>
    <lineage>
        <taxon>Eukaryota</taxon>
        <taxon>Metazoa</taxon>
        <taxon>Ecdysozoa</taxon>
        <taxon>Arthropoda</taxon>
        <taxon>Hexapoda</taxon>
        <taxon>Insecta</taxon>
        <taxon>Pterygota</taxon>
        <taxon>Neoptera</taxon>
        <taxon>Endopterygota</taxon>
        <taxon>Hymenoptera</taxon>
        <taxon>Apocrita</taxon>
        <taxon>Aculeata</taxon>
        <taxon>Apoidea</taxon>
        <taxon>Anthophila</taxon>
        <taxon>Apidae</taxon>
        <taxon>Melipona</taxon>
    </lineage>
</organism>
<proteinExistence type="predicted"/>
<sequence length="125" mass="14209">MATSEGRRARQALNIEAAHLNGARLIMPYRFSPVKRVSAQRQGPSHRTTTDLDEFLRPIFLPPLLSLLRNSYLQSSDHHSSIQLIKHYESSTRILSYLESLEQSQVPHRDWSDSGNRQAVTIIGS</sequence>
<accession>A0AA40FZR3</accession>
<comment type="caution">
    <text evidence="1">The sequence shown here is derived from an EMBL/GenBank/DDBJ whole genome shotgun (WGS) entry which is preliminary data.</text>
</comment>
<reference evidence="1" key="1">
    <citation type="submission" date="2021-10" db="EMBL/GenBank/DDBJ databases">
        <title>Melipona bicolor Genome sequencing and assembly.</title>
        <authorList>
            <person name="Araujo N.S."/>
            <person name="Arias M.C."/>
        </authorList>
    </citation>
    <scope>NUCLEOTIDE SEQUENCE</scope>
    <source>
        <strain evidence="1">USP_2M_L1-L4_2017</strain>
        <tissue evidence="1">Whole body</tissue>
    </source>
</reference>
<protein>
    <submittedName>
        <fullName evidence="1">Uncharacterized protein</fullName>
    </submittedName>
</protein>